<proteinExistence type="predicted"/>
<reference evidence="1" key="2">
    <citation type="journal article" date="2022" name="Res Sq">
        <title>Comparative Genomics Reveals Insights into the Divergent Evolution of Astigmatic Mites and Household Pest Adaptations.</title>
        <authorList>
            <person name="Xiong Q."/>
            <person name="Wan A.T.-Y."/>
            <person name="Liu X.-Y."/>
            <person name="Fung C.S.-H."/>
            <person name="Xiao X."/>
            <person name="Malainual N."/>
            <person name="Hou J."/>
            <person name="Wang L."/>
            <person name="Wang M."/>
            <person name="Yang K."/>
            <person name="Cui Y."/>
            <person name="Leung E."/>
            <person name="Nong W."/>
            <person name="Shin S.-K."/>
            <person name="Au S."/>
            <person name="Jeong K.Y."/>
            <person name="Chew F.T."/>
            <person name="Hui J."/>
            <person name="Leung T.F."/>
            <person name="Tungtrongchitr A."/>
            <person name="Zhong N."/>
            <person name="Liu Z."/>
            <person name="Tsui S."/>
        </authorList>
    </citation>
    <scope>NUCLEOTIDE SEQUENCE</scope>
    <source>
        <strain evidence="1">Derf</strain>
        <tissue evidence="1">Whole organism</tissue>
    </source>
</reference>
<reference evidence="1" key="1">
    <citation type="submission" date="2013-05" db="EMBL/GenBank/DDBJ databases">
        <authorList>
            <person name="Yim A.K.Y."/>
            <person name="Chan T.F."/>
            <person name="Ji K.M."/>
            <person name="Liu X.Y."/>
            <person name="Zhou J.W."/>
            <person name="Li R.Q."/>
            <person name="Yang K.Y."/>
            <person name="Li J."/>
            <person name="Li M."/>
            <person name="Law P.T.W."/>
            <person name="Wu Y.L."/>
            <person name="Cai Z.L."/>
            <person name="Qin H."/>
            <person name="Bao Y."/>
            <person name="Leung R.K.K."/>
            <person name="Ng P.K.S."/>
            <person name="Zou J."/>
            <person name="Zhong X.J."/>
            <person name="Ran P.X."/>
            <person name="Zhong N.S."/>
            <person name="Liu Z.G."/>
            <person name="Tsui S.K.W."/>
        </authorList>
    </citation>
    <scope>NUCLEOTIDE SEQUENCE</scope>
    <source>
        <strain evidence="1">Derf</strain>
        <tissue evidence="1">Whole organism</tissue>
    </source>
</reference>
<evidence type="ECO:0000313" key="2">
    <source>
        <dbReference type="Proteomes" id="UP000790347"/>
    </source>
</evidence>
<dbReference type="EMBL" id="ASGP02000001">
    <property type="protein sequence ID" value="KAH9525989.1"/>
    <property type="molecule type" value="Genomic_DNA"/>
</dbReference>
<dbReference type="AlphaFoldDB" id="A0A922IAU9"/>
<protein>
    <submittedName>
        <fullName evidence="1">Uncharacterized protein</fullName>
    </submittedName>
</protein>
<sequence length="77" mass="8315">MAIGPLNSSYLIVIVVVDRFGSIYMTFATEILVNMTIVSGGDGGDSGGGAFNDNKNVIILSLILYGYRLYRQLIDAH</sequence>
<organism evidence="1 2">
    <name type="scientific">Dermatophagoides farinae</name>
    <name type="common">American house dust mite</name>
    <dbReference type="NCBI Taxonomy" id="6954"/>
    <lineage>
        <taxon>Eukaryota</taxon>
        <taxon>Metazoa</taxon>
        <taxon>Ecdysozoa</taxon>
        <taxon>Arthropoda</taxon>
        <taxon>Chelicerata</taxon>
        <taxon>Arachnida</taxon>
        <taxon>Acari</taxon>
        <taxon>Acariformes</taxon>
        <taxon>Sarcoptiformes</taxon>
        <taxon>Astigmata</taxon>
        <taxon>Psoroptidia</taxon>
        <taxon>Analgoidea</taxon>
        <taxon>Pyroglyphidae</taxon>
        <taxon>Dermatophagoidinae</taxon>
        <taxon>Dermatophagoides</taxon>
    </lineage>
</organism>
<gene>
    <name evidence="1" type="ORF">DERF_000109</name>
</gene>
<keyword evidence="2" id="KW-1185">Reference proteome</keyword>
<evidence type="ECO:0000313" key="1">
    <source>
        <dbReference type="EMBL" id="KAH9525989.1"/>
    </source>
</evidence>
<dbReference type="Proteomes" id="UP000790347">
    <property type="component" value="Unassembled WGS sequence"/>
</dbReference>
<name>A0A922IAU9_DERFA</name>
<comment type="caution">
    <text evidence="1">The sequence shown here is derived from an EMBL/GenBank/DDBJ whole genome shotgun (WGS) entry which is preliminary data.</text>
</comment>
<accession>A0A922IAU9</accession>